<dbReference type="PROSITE" id="PS00175">
    <property type="entry name" value="PG_MUTASE"/>
    <property type="match status" value="1"/>
</dbReference>
<dbReference type="InterPro" id="IPR050275">
    <property type="entry name" value="PGM_Phosphatase"/>
</dbReference>
<proteinExistence type="predicted"/>
<name>A0ABT0N198_9GAMM</name>
<dbReference type="SUPFAM" id="SSF53254">
    <property type="entry name" value="Phosphoglycerate mutase-like"/>
    <property type="match status" value="1"/>
</dbReference>
<keyword evidence="2" id="KW-0413">Isomerase</keyword>
<gene>
    <name evidence="3" type="ORF">L2725_00250</name>
</gene>
<dbReference type="SMART" id="SM00855">
    <property type="entry name" value="PGAM"/>
    <property type="match status" value="1"/>
</dbReference>
<dbReference type="RefSeq" id="WP_249247009.1">
    <property type="nucleotide sequence ID" value="NZ_JAKIKT010000001.1"/>
</dbReference>
<evidence type="ECO:0000256" key="1">
    <source>
        <dbReference type="ARBA" id="ARBA00023152"/>
    </source>
</evidence>
<dbReference type="PANTHER" id="PTHR48100:SF1">
    <property type="entry name" value="HISTIDINE PHOSPHATASE FAMILY PROTEIN-RELATED"/>
    <property type="match status" value="1"/>
</dbReference>
<dbReference type="EMBL" id="JAKIKT010000001">
    <property type="protein sequence ID" value="MCL2912222.1"/>
    <property type="molecule type" value="Genomic_DNA"/>
</dbReference>
<dbReference type="Proteomes" id="UP001202831">
    <property type="component" value="Unassembled WGS sequence"/>
</dbReference>
<protein>
    <submittedName>
        <fullName evidence="3">Histidine phosphatase family protein</fullName>
    </submittedName>
</protein>
<evidence type="ECO:0000256" key="2">
    <source>
        <dbReference type="ARBA" id="ARBA00023235"/>
    </source>
</evidence>
<dbReference type="CDD" id="cd07067">
    <property type="entry name" value="HP_PGM_like"/>
    <property type="match status" value="1"/>
</dbReference>
<reference evidence="3 4" key="1">
    <citation type="submission" date="2022-01" db="EMBL/GenBank/DDBJ databases">
        <title>Whole genome-based taxonomy of the Shewanellaceae.</title>
        <authorList>
            <person name="Martin-Rodriguez A.J."/>
        </authorList>
    </citation>
    <scope>NUCLEOTIDE SEQUENCE [LARGE SCALE GENOMIC DNA]</scope>
    <source>
        <strain evidence="3 4">DSM 21332</strain>
    </source>
</reference>
<evidence type="ECO:0000313" key="4">
    <source>
        <dbReference type="Proteomes" id="UP001202831"/>
    </source>
</evidence>
<keyword evidence="4" id="KW-1185">Reference proteome</keyword>
<accession>A0ABT0N198</accession>
<organism evidence="3 4">
    <name type="scientific">Shewanella corallii</name>
    <dbReference type="NCBI Taxonomy" id="560080"/>
    <lineage>
        <taxon>Bacteria</taxon>
        <taxon>Pseudomonadati</taxon>
        <taxon>Pseudomonadota</taxon>
        <taxon>Gammaproteobacteria</taxon>
        <taxon>Alteromonadales</taxon>
        <taxon>Shewanellaceae</taxon>
        <taxon>Shewanella</taxon>
    </lineage>
</organism>
<evidence type="ECO:0000313" key="3">
    <source>
        <dbReference type="EMBL" id="MCL2912222.1"/>
    </source>
</evidence>
<comment type="caution">
    <text evidence="3">The sequence shown here is derived from an EMBL/GenBank/DDBJ whole genome shotgun (WGS) entry which is preliminary data.</text>
</comment>
<sequence>MNKQLYILRHGQTRFNAEGKLQGHCNSPLTELGESQARALGTALARALTQDGSPVDEWQLIASPLGRAVQTAQLVCEGLGLDNSAIHTDERVMEARLGDWEQQEIATIMATHPELDGRGDWYLQAPNAETLAQIRCRLQNWLQDPATPNKVILVSHGLTGVVLRGMLQHLDDDALWQQDKPQDAFYHFRDGQLNRIKVSC</sequence>
<dbReference type="Gene3D" id="3.40.50.1240">
    <property type="entry name" value="Phosphoglycerate mutase-like"/>
    <property type="match status" value="1"/>
</dbReference>
<dbReference type="InterPro" id="IPR029033">
    <property type="entry name" value="His_PPase_superfam"/>
</dbReference>
<dbReference type="InterPro" id="IPR013078">
    <property type="entry name" value="His_Pase_superF_clade-1"/>
</dbReference>
<dbReference type="Pfam" id="PF00300">
    <property type="entry name" value="His_Phos_1"/>
    <property type="match status" value="1"/>
</dbReference>
<keyword evidence="1" id="KW-0324">Glycolysis</keyword>
<dbReference type="InterPro" id="IPR001345">
    <property type="entry name" value="PG/BPGM_mutase_AS"/>
</dbReference>
<dbReference type="PANTHER" id="PTHR48100">
    <property type="entry name" value="BROAD-SPECIFICITY PHOSPHATASE YOR283W-RELATED"/>
    <property type="match status" value="1"/>
</dbReference>